<keyword evidence="1" id="KW-0472">Membrane</keyword>
<feature type="transmembrane region" description="Helical" evidence="1">
    <location>
        <begin position="20"/>
        <end position="46"/>
    </location>
</feature>
<keyword evidence="1" id="KW-1133">Transmembrane helix</keyword>
<evidence type="ECO:0000313" key="3">
    <source>
        <dbReference type="Proteomes" id="UP000031364"/>
    </source>
</evidence>
<evidence type="ECO:0000256" key="1">
    <source>
        <dbReference type="SAM" id="Phobius"/>
    </source>
</evidence>
<accession>A0ABR4ZGC6</accession>
<evidence type="ECO:0000313" key="2">
    <source>
        <dbReference type="EMBL" id="KIA64351.1"/>
    </source>
</evidence>
<organism evidence="2 3">
    <name type="scientific">Nocardia vulneris</name>
    <dbReference type="NCBI Taxonomy" id="1141657"/>
    <lineage>
        <taxon>Bacteria</taxon>
        <taxon>Bacillati</taxon>
        <taxon>Actinomycetota</taxon>
        <taxon>Actinomycetes</taxon>
        <taxon>Mycobacteriales</taxon>
        <taxon>Nocardiaceae</taxon>
        <taxon>Nocardia</taxon>
    </lineage>
</organism>
<keyword evidence="3" id="KW-1185">Reference proteome</keyword>
<comment type="caution">
    <text evidence="2">The sequence shown here is derived from an EMBL/GenBank/DDBJ whole genome shotgun (WGS) entry which is preliminary data.</text>
</comment>
<name>A0ABR4ZGC6_9NOCA</name>
<evidence type="ECO:0008006" key="4">
    <source>
        <dbReference type="Google" id="ProtNLM"/>
    </source>
</evidence>
<dbReference type="RefSeq" id="WP_043669689.1">
    <property type="nucleotide sequence ID" value="NZ_BDCI01000004.1"/>
</dbReference>
<sequence length="92" mass="9497">MSTDAPSFASRSLPLHLAKGAIGFGFLAASMALLPVLGWIGLLLIVPGLVALRGCPTCWAIGLAQTLSRGRLHRVCTDGRCTLQSGAPGRPS</sequence>
<protein>
    <recommendedName>
        <fullName evidence="4">DUF4395 domain-containing protein</fullName>
    </recommendedName>
</protein>
<dbReference type="Proteomes" id="UP000031364">
    <property type="component" value="Unassembled WGS sequence"/>
</dbReference>
<proteinExistence type="predicted"/>
<dbReference type="EMBL" id="JNFP01000014">
    <property type="protein sequence ID" value="KIA64351.1"/>
    <property type="molecule type" value="Genomic_DNA"/>
</dbReference>
<keyword evidence="1" id="KW-0812">Transmembrane</keyword>
<gene>
    <name evidence="2" type="ORF">FG87_13955</name>
</gene>
<reference evidence="2 3" key="1">
    <citation type="journal article" date="2014" name="Int. J. Syst. Evol. Microbiol.">
        <title>Nocardia vulneris sp. nov., isolated from wounds of human patients in North America.</title>
        <authorList>
            <person name="Lasker B.A."/>
            <person name="Bell M."/>
            <person name="Klenk H.P."/>
            <person name="Sproer C."/>
            <person name="Schumann C."/>
            <person name="Schumann P."/>
            <person name="Brown J.M."/>
        </authorList>
    </citation>
    <scope>NUCLEOTIDE SEQUENCE [LARGE SCALE GENOMIC DNA]</scope>
    <source>
        <strain evidence="2 3">W9851</strain>
    </source>
</reference>